<organism evidence="2 3">
    <name type="scientific">Planomonospora parontospora</name>
    <dbReference type="NCBI Taxonomy" id="58119"/>
    <lineage>
        <taxon>Bacteria</taxon>
        <taxon>Bacillati</taxon>
        <taxon>Actinomycetota</taxon>
        <taxon>Actinomycetes</taxon>
        <taxon>Streptosporangiales</taxon>
        <taxon>Streptosporangiaceae</taxon>
        <taxon>Planomonospora</taxon>
    </lineage>
</organism>
<proteinExistence type="predicted"/>
<evidence type="ECO:0000313" key="3">
    <source>
        <dbReference type="Proteomes" id="UP000627984"/>
    </source>
</evidence>
<comment type="caution">
    <text evidence="2">The sequence shown here is derived from an EMBL/GenBank/DDBJ whole genome shotgun (WGS) entry which is preliminary data.</text>
</comment>
<gene>
    <name evidence="2" type="ORF">GCM10010126_10390</name>
</gene>
<evidence type="ECO:0000313" key="2">
    <source>
        <dbReference type="EMBL" id="GGK52770.1"/>
    </source>
</evidence>
<sequence>MSVASRRQHMKSVAVFGSRHAPCFTATPRAAARGPVTAVFPRRSSAALLRSSVQTPEPLAGFTATLRAAAQAEAEGGVETLSASPRAVAESGPGWGTKTAAR</sequence>
<name>A0AA37F2L5_9ACTN</name>
<evidence type="ECO:0000256" key="1">
    <source>
        <dbReference type="SAM" id="MobiDB-lite"/>
    </source>
</evidence>
<reference evidence="2" key="2">
    <citation type="submission" date="2022-09" db="EMBL/GenBank/DDBJ databases">
        <authorList>
            <person name="Sun Q."/>
            <person name="Ohkuma M."/>
        </authorList>
    </citation>
    <scope>NUCLEOTIDE SEQUENCE</scope>
    <source>
        <strain evidence="2">JCM 3093</strain>
    </source>
</reference>
<accession>A0AA37F2L5</accession>
<feature type="region of interest" description="Disordered" evidence="1">
    <location>
        <begin position="77"/>
        <end position="102"/>
    </location>
</feature>
<dbReference type="AlphaFoldDB" id="A0AA37F2L5"/>
<dbReference type="Proteomes" id="UP000627984">
    <property type="component" value="Unassembled WGS sequence"/>
</dbReference>
<protein>
    <submittedName>
        <fullName evidence="2">Uncharacterized protein</fullName>
    </submittedName>
</protein>
<reference evidence="2" key="1">
    <citation type="journal article" date="2014" name="Int. J. Syst. Evol. Microbiol.">
        <title>Complete genome sequence of Corynebacterium casei LMG S-19264T (=DSM 44701T), isolated from a smear-ripened cheese.</title>
        <authorList>
            <consortium name="US DOE Joint Genome Institute (JGI-PGF)"/>
            <person name="Walter F."/>
            <person name="Albersmeier A."/>
            <person name="Kalinowski J."/>
            <person name="Ruckert C."/>
        </authorList>
    </citation>
    <scope>NUCLEOTIDE SEQUENCE</scope>
    <source>
        <strain evidence="2">JCM 3093</strain>
    </source>
</reference>
<dbReference type="EMBL" id="BMQD01000002">
    <property type="protein sequence ID" value="GGK52770.1"/>
    <property type="molecule type" value="Genomic_DNA"/>
</dbReference>